<dbReference type="EMBL" id="QTSX02006443">
    <property type="protein sequence ID" value="KAJ9054479.1"/>
    <property type="molecule type" value="Genomic_DNA"/>
</dbReference>
<dbReference type="Proteomes" id="UP001165960">
    <property type="component" value="Unassembled WGS sequence"/>
</dbReference>
<comment type="caution">
    <text evidence="1">The sequence shown here is derived from an EMBL/GenBank/DDBJ whole genome shotgun (WGS) entry which is preliminary data.</text>
</comment>
<protein>
    <submittedName>
        <fullName evidence="1">Type II membrane protein</fullName>
    </submittedName>
</protein>
<accession>A0ACC2RWR0</accession>
<name>A0ACC2RWR0_9FUNG</name>
<organism evidence="1 2">
    <name type="scientific">Entomophthora muscae</name>
    <dbReference type="NCBI Taxonomy" id="34485"/>
    <lineage>
        <taxon>Eukaryota</taxon>
        <taxon>Fungi</taxon>
        <taxon>Fungi incertae sedis</taxon>
        <taxon>Zoopagomycota</taxon>
        <taxon>Entomophthoromycotina</taxon>
        <taxon>Entomophthoromycetes</taxon>
        <taxon>Entomophthorales</taxon>
        <taxon>Entomophthoraceae</taxon>
        <taxon>Entomophthora</taxon>
    </lineage>
</organism>
<evidence type="ECO:0000313" key="2">
    <source>
        <dbReference type="Proteomes" id="UP001165960"/>
    </source>
</evidence>
<evidence type="ECO:0000313" key="1">
    <source>
        <dbReference type="EMBL" id="KAJ9054479.1"/>
    </source>
</evidence>
<keyword evidence="2" id="KW-1185">Reference proteome</keyword>
<reference evidence="1" key="1">
    <citation type="submission" date="2022-04" db="EMBL/GenBank/DDBJ databases">
        <title>Genome of the entomopathogenic fungus Entomophthora muscae.</title>
        <authorList>
            <person name="Elya C."/>
            <person name="Lovett B.R."/>
            <person name="Lee E."/>
            <person name="Macias A.M."/>
            <person name="Hajek A.E."/>
            <person name="De Bivort B.L."/>
            <person name="Kasson M.T."/>
            <person name="De Fine Licht H.H."/>
            <person name="Stajich J.E."/>
        </authorList>
    </citation>
    <scope>NUCLEOTIDE SEQUENCE</scope>
    <source>
        <strain evidence="1">Berkeley</strain>
    </source>
</reference>
<proteinExistence type="predicted"/>
<sequence length="264" mass="29272">MMFFSRGSIVFLLRMLSIPLVFAVASNFDCSSIKVGQLEFNFSSVNGNLTIAKNLTTKPSIEEIRYEINPCNPLEKDTSPADEQCTDGTLICRKVVGYRKNTSFVFTVEELAKGAPEINYTKDTTGISELIWKYKGEKIGDKEYLTTITFACSLKNNVPVVESYNSTDLRLTWETPSACAKSSKPSGESSKSGFFSVVGTLLLVGICIYLIGGILFNYFVVGARGLYLIPNLEFWQDFPGNFMALIHRLVTMVSGRRRGGYSSV</sequence>
<gene>
    <name evidence="1" type="primary">ATG27</name>
    <name evidence="1" type="ORF">DSO57_1014158</name>
</gene>